<keyword evidence="1" id="KW-0472">Membrane</keyword>
<keyword evidence="3" id="KW-1185">Reference proteome</keyword>
<accession>A0ABV6S0L6</accession>
<keyword evidence="1" id="KW-0812">Transmembrane</keyword>
<feature type="transmembrane region" description="Helical" evidence="1">
    <location>
        <begin position="20"/>
        <end position="41"/>
    </location>
</feature>
<protein>
    <submittedName>
        <fullName evidence="2">Uncharacterized protein</fullName>
    </submittedName>
</protein>
<evidence type="ECO:0000256" key="1">
    <source>
        <dbReference type="SAM" id="Phobius"/>
    </source>
</evidence>
<feature type="transmembrane region" description="Helical" evidence="1">
    <location>
        <begin position="112"/>
        <end position="132"/>
    </location>
</feature>
<feature type="transmembrane region" description="Helical" evidence="1">
    <location>
        <begin position="219"/>
        <end position="243"/>
    </location>
</feature>
<comment type="caution">
    <text evidence="2">The sequence shown here is derived from an EMBL/GenBank/DDBJ whole genome shotgun (WGS) entry which is preliminary data.</text>
</comment>
<gene>
    <name evidence="2" type="ORF">ACFFGH_33555</name>
</gene>
<evidence type="ECO:0000313" key="3">
    <source>
        <dbReference type="Proteomes" id="UP001589896"/>
    </source>
</evidence>
<feature type="transmembrane region" description="Helical" evidence="1">
    <location>
        <begin position="144"/>
        <end position="165"/>
    </location>
</feature>
<feature type="transmembrane region" description="Helical" evidence="1">
    <location>
        <begin position="86"/>
        <end position="106"/>
    </location>
</feature>
<feature type="transmembrane region" description="Helical" evidence="1">
    <location>
        <begin position="249"/>
        <end position="269"/>
    </location>
</feature>
<organism evidence="2 3">
    <name type="scientific">Lysobacter korlensis</name>
    <dbReference type="NCBI Taxonomy" id="553636"/>
    <lineage>
        <taxon>Bacteria</taxon>
        <taxon>Pseudomonadati</taxon>
        <taxon>Pseudomonadota</taxon>
        <taxon>Gammaproteobacteria</taxon>
        <taxon>Lysobacterales</taxon>
        <taxon>Lysobacteraceae</taxon>
        <taxon>Lysobacter</taxon>
    </lineage>
</organism>
<sequence length="293" mass="30727">MDPGRLNSKASLGTRRQTLFVVSSLGIAALVTLASTLGLLASWPYREETENWVLQARGQDIGNLVAVVVLVVSAIRMVAGSSRAAQLWTGTLLYILYAYIVYAFAVHFSRLFLIYVAVLGLVFYTLLAALPMRGDPSANRRGPARLFGAWVLIGTGALFALLWLSELIPATVTGQAPQSLEVAGLIVNPIHVIDLAVVLPGMITIGVLALRGNETGRTLAVPALVFSVLMGSSIIAAMALILATGDTSALVPMGMVGAVVAASLAAVIANTRPIHEAPPHAAEAEHRTSGKEA</sequence>
<feature type="transmembrane region" description="Helical" evidence="1">
    <location>
        <begin position="61"/>
        <end position="79"/>
    </location>
</feature>
<dbReference type="EMBL" id="JBHLTG010000018">
    <property type="protein sequence ID" value="MFC0682785.1"/>
    <property type="molecule type" value="Genomic_DNA"/>
</dbReference>
<proteinExistence type="predicted"/>
<name>A0ABV6S0L6_9GAMM</name>
<reference evidence="2 3" key="1">
    <citation type="submission" date="2024-09" db="EMBL/GenBank/DDBJ databases">
        <authorList>
            <person name="Sun Q."/>
            <person name="Mori K."/>
        </authorList>
    </citation>
    <scope>NUCLEOTIDE SEQUENCE [LARGE SCALE GENOMIC DNA]</scope>
    <source>
        <strain evidence="2 3">KCTC 23076</strain>
    </source>
</reference>
<dbReference type="Proteomes" id="UP001589896">
    <property type="component" value="Unassembled WGS sequence"/>
</dbReference>
<dbReference type="RefSeq" id="WP_386677140.1">
    <property type="nucleotide sequence ID" value="NZ_JBHLTG010000018.1"/>
</dbReference>
<evidence type="ECO:0000313" key="2">
    <source>
        <dbReference type="EMBL" id="MFC0682785.1"/>
    </source>
</evidence>
<keyword evidence="1" id="KW-1133">Transmembrane helix</keyword>
<feature type="transmembrane region" description="Helical" evidence="1">
    <location>
        <begin position="185"/>
        <end position="210"/>
    </location>
</feature>